<evidence type="ECO:0000313" key="3">
    <source>
        <dbReference type="EMBL" id="TCK70187.1"/>
    </source>
</evidence>
<sequence length="393" mass="43576">MPHTMINSSQVELHGITWKHTRGLVPMQATTQRFEELYPNVRISWQTRSLQSFADEPLDVLAQKYDLLVIDHPSTGIAAKGGILLPLDEILPSDFLKDQAENSVGASHQSYINEGHLWAVAIDAATPVSLCRPELLRQAGGAPRTWEDLLDLARQGVVALPGLAIDSLMNFYMLCLALGEAPFSVEGQVTAAPVSSEAMRLLRELLLACGPEWYEANPIKVWNRLAAEDGWAYCPFAYGYSNYSRRGYADHIVEAGELIRMNGAPLRSTLGGAGLAISAHCAHRDTATAYAQFVASGQCQRTLYFDSGGQPGHRTAWLDQEVNRRSNGFFERTLPVLDRAWLRPRFDGYLQFQQQASELLHHYLIAGGEERDVADEMNRMLRQALPTRRGGAA</sequence>
<gene>
    <name evidence="3" type="ORF">C7378_3342</name>
</gene>
<name>A0A4R1KZR8_9BACT</name>
<comment type="subcellular location">
    <subcellularLocation>
        <location evidence="1">Periplasm</location>
    </subcellularLocation>
</comment>
<evidence type="ECO:0000313" key="4">
    <source>
        <dbReference type="Proteomes" id="UP000295210"/>
    </source>
</evidence>
<dbReference type="InterPro" id="IPR006059">
    <property type="entry name" value="SBP"/>
</dbReference>
<organism evidence="3 4">
    <name type="scientific">Acidipila rosea</name>
    <dbReference type="NCBI Taxonomy" id="768535"/>
    <lineage>
        <taxon>Bacteria</taxon>
        <taxon>Pseudomonadati</taxon>
        <taxon>Acidobacteriota</taxon>
        <taxon>Terriglobia</taxon>
        <taxon>Terriglobales</taxon>
        <taxon>Acidobacteriaceae</taxon>
        <taxon>Acidipila</taxon>
    </lineage>
</organism>
<dbReference type="Proteomes" id="UP000295210">
    <property type="component" value="Unassembled WGS sequence"/>
</dbReference>
<dbReference type="SUPFAM" id="SSF53850">
    <property type="entry name" value="Periplasmic binding protein-like II"/>
    <property type="match status" value="1"/>
</dbReference>
<dbReference type="GO" id="GO:0042597">
    <property type="term" value="C:periplasmic space"/>
    <property type="evidence" value="ECO:0007669"/>
    <property type="project" value="UniProtKB-SubCell"/>
</dbReference>
<comment type="caution">
    <text evidence="3">The sequence shown here is derived from an EMBL/GenBank/DDBJ whole genome shotgun (WGS) entry which is preliminary data.</text>
</comment>
<proteinExistence type="inferred from homology"/>
<dbReference type="InterPro" id="IPR050490">
    <property type="entry name" value="Bact_solute-bd_prot1"/>
</dbReference>
<accession>A0A4R1KZR8</accession>
<dbReference type="PANTHER" id="PTHR43649:SF12">
    <property type="entry name" value="DIACETYLCHITOBIOSE BINDING PROTEIN DASA"/>
    <property type="match status" value="1"/>
</dbReference>
<dbReference type="Pfam" id="PF01547">
    <property type="entry name" value="SBP_bac_1"/>
    <property type="match status" value="1"/>
</dbReference>
<dbReference type="EMBL" id="SMGK01000007">
    <property type="protein sequence ID" value="TCK70187.1"/>
    <property type="molecule type" value="Genomic_DNA"/>
</dbReference>
<evidence type="ECO:0000256" key="2">
    <source>
        <dbReference type="ARBA" id="ARBA00008520"/>
    </source>
</evidence>
<dbReference type="PANTHER" id="PTHR43649">
    <property type="entry name" value="ARABINOSE-BINDING PROTEIN-RELATED"/>
    <property type="match status" value="1"/>
</dbReference>
<dbReference type="Gene3D" id="3.40.190.10">
    <property type="entry name" value="Periplasmic binding protein-like II"/>
    <property type="match status" value="2"/>
</dbReference>
<protein>
    <submittedName>
        <fullName evidence="3">Carbohydrate ABC transporter substrate-binding protein (CUT1 family)</fullName>
    </submittedName>
</protein>
<comment type="similarity">
    <text evidence="2">Belongs to the bacterial solute-binding protein 1 family.</text>
</comment>
<dbReference type="AlphaFoldDB" id="A0A4R1KZR8"/>
<keyword evidence="4" id="KW-1185">Reference proteome</keyword>
<reference evidence="3 4" key="1">
    <citation type="submission" date="2019-03" db="EMBL/GenBank/DDBJ databases">
        <title>Genomic Encyclopedia of Type Strains, Phase IV (KMG-IV): sequencing the most valuable type-strain genomes for metagenomic binning, comparative biology and taxonomic classification.</title>
        <authorList>
            <person name="Goeker M."/>
        </authorList>
    </citation>
    <scope>NUCLEOTIDE SEQUENCE [LARGE SCALE GENOMIC DNA]</scope>
    <source>
        <strain evidence="3 4">DSM 103428</strain>
    </source>
</reference>
<evidence type="ECO:0000256" key="1">
    <source>
        <dbReference type="ARBA" id="ARBA00004418"/>
    </source>
</evidence>